<feature type="domain" description="Integrase core" evidence="2">
    <location>
        <begin position="52"/>
        <end position="172"/>
    </location>
</feature>
<protein>
    <recommendedName>
        <fullName evidence="2">Integrase core domain-containing protein</fullName>
    </recommendedName>
</protein>
<dbReference type="Pfam" id="PF24764">
    <property type="entry name" value="rva_4"/>
    <property type="match status" value="1"/>
</dbReference>
<reference evidence="3" key="1">
    <citation type="submission" date="2011-04" db="EMBL/GenBank/DDBJ databases">
        <title>Evolution of plant cell wall degrading machinery underlies the functional diversity of forest fungi.</title>
        <authorList>
            <consortium name="US DOE Joint Genome Institute (JGI-PGF)"/>
            <person name="Eastwood D.C."/>
            <person name="Floudas D."/>
            <person name="Binder M."/>
            <person name="Majcherczyk A."/>
            <person name="Schneider P."/>
            <person name="Aerts A."/>
            <person name="Asiegbu F.O."/>
            <person name="Baker S.E."/>
            <person name="Barry K."/>
            <person name="Bendiksby M."/>
            <person name="Blumentritt M."/>
            <person name="Coutinho P.M."/>
            <person name="Cullen D."/>
            <person name="Cullen D."/>
            <person name="Gathman A."/>
            <person name="Goodell B."/>
            <person name="Henrissat B."/>
            <person name="Ihrmark K."/>
            <person name="Kauserud H."/>
            <person name="Kohler A."/>
            <person name="LaButti K."/>
            <person name="Lapidus A."/>
            <person name="Lavin J.L."/>
            <person name="Lee Y.-H."/>
            <person name="Lindquist E."/>
            <person name="Lilly W."/>
            <person name="Lucas S."/>
            <person name="Morin E."/>
            <person name="Murat C."/>
            <person name="Oguiza J.A."/>
            <person name="Park J."/>
            <person name="Pisabarro A.G."/>
            <person name="Riley R."/>
            <person name="Rosling A."/>
            <person name="Salamov A."/>
            <person name="Schmidt O."/>
            <person name="Schmutz J."/>
            <person name="Skrede I."/>
            <person name="Stenlid J."/>
            <person name="Wiebenga A."/>
            <person name="Xie X."/>
            <person name="Kues U."/>
            <person name="Hibbett D.S."/>
            <person name="Hoffmeister D."/>
            <person name="Hogberg N."/>
            <person name="Martin F."/>
            <person name="Grigoriev I.V."/>
            <person name="Watkinson S.C."/>
        </authorList>
    </citation>
    <scope>NUCLEOTIDE SEQUENCE</scope>
    <source>
        <strain evidence="3">S7.9</strain>
    </source>
</reference>
<dbReference type="RefSeq" id="XP_007324279.1">
    <property type="nucleotide sequence ID" value="XM_007324217.1"/>
</dbReference>
<name>F8PCV6_SERL9</name>
<organism>
    <name type="scientific">Serpula lacrymans var. lacrymans (strain S7.9)</name>
    <name type="common">Dry rot fungus</name>
    <dbReference type="NCBI Taxonomy" id="578457"/>
    <lineage>
        <taxon>Eukaryota</taxon>
        <taxon>Fungi</taxon>
        <taxon>Dikarya</taxon>
        <taxon>Basidiomycota</taxon>
        <taxon>Agaricomycotina</taxon>
        <taxon>Agaricomycetes</taxon>
        <taxon>Agaricomycetidae</taxon>
        <taxon>Boletales</taxon>
        <taxon>Coniophorineae</taxon>
        <taxon>Serpulaceae</taxon>
        <taxon>Serpula</taxon>
    </lineage>
</organism>
<dbReference type="OrthoDB" id="5946233at2759"/>
<evidence type="ECO:0000256" key="1">
    <source>
        <dbReference type="SAM" id="MobiDB-lite"/>
    </source>
</evidence>
<evidence type="ECO:0000259" key="2">
    <source>
        <dbReference type="Pfam" id="PF24764"/>
    </source>
</evidence>
<dbReference type="GeneID" id="18812986"/>
<dbReference type="Proteomes" id="UP000008064">
    <property type="component" value="Unassembled WGS sequence"/>
</dbReference>
<gene>
    <name evidence="3" type="ORF">SERLADRAFT_411947</name>
</gene>
<accession>F8PCV6</accession>
<dbReference type="EMBL" id="GL945445">
    <property type="protein sequence ID" value="EGO19055.1"/>
    <property type="molecule type" value="Genomic_DNA"/>
</dbReference>
<dbReference type="KEGG" id="sla:SERLADRAFT_411947"/>
<feature type="region of interest" description="Disordered" evidence="1">
    <location>
        <begin position="319"/>
        <end position="339"/>
    </location>
</feature>
<sequence>MARTGLVNQNKPNPPIETIKEIILHYWKMKKNDKEILDLILKKIDRSKFGLEQEAMPLVTQSDPGSENYGIANAHTMLRQMHDPALMGTLQHRWMRIKKNIKLEIAWSQLRRRFILGFEDILDKGVVNNWYDADIDLQRMVFHWVFIPWLQCELDSYCDRVNNTQKRADKNKILPHGVPNHIFETPEDFGAYDCKVIVSPDAVEHVRNLYAPKDHAVFELVPVKFSALAEIFYNGMGHPAVERETVWPIYCALLCQFEQYKDNAAQDEWLQDLARLQDITTKDVAKIVLLDGMDELPNGMDKPRPDGSYYMGGVNKGHGPVRNFEDDGEQSSNHGESYRDLLEDGQLVASFSSENEMESESVVDE</sequence>
<dbReference type="HOGENOM" id="CLU_924755_0_0_1"/>
<proteinExistence type="predicted"/>
<evidence type="ECO:0000313" key="3">
    <source>
        <dbReference type="EMBL" id="EGO19055.1"/>
    </source>
</evidence>
<dbReference type="AlphaFoldDB" id="F8PCV6"/>
<dbReference type="InterPro" id="IPR058913">
    <property type="entry name" value="Integrase_dom_put"/>
</dbReference>